<name>A0A395GBB4_9STAP</name>
<keyword evidence="5" id="KW-0572">Peptidoglycan-anchor</keyword>
<dbReference type="InterPro" id="IPR019931">
    <property type="entry name" value="LPXTG_anchor"/>
</dbReference>
<dbReference type="AlphaFoldDB" id="A0A395GBB4"/>
<feature type="chain" id="PRO_5039630285" evidence="7">
    <location>
        <begin position="26"/>
        <end position="181"/>
    </location>
</feature>
<evidence type="ECO:0000256" key="6">
    <source>
        <dbReference type="SAM" id="Phobius"/>
    </source>
</evidence>
<keyword evidence="10" id="KW-1185">Reference proteome</keyword>
<comment type="caution">
    <text evidence="9">The sequence shown here is derived from an EMBL/GenBank/DDBJ whole genome shotgun (WGS) entry which is preliminary data.</text>
</comment>
<keyword evidence="2" id="KW-0134">Cell wall</keyword>
<protein>
    <submittedName>
        <fullName evidence="9">LPXTG cell wall anchor domain-containing protein</fullName>
    </submittedName>
</protein>
<dbReference type="PROSITE" id="PS50847">
    <property type="entry name" value="GRAM_POS_ANCHORING"/>
    <property type="match status" value="1"/>
</dbReference>
<evidence type="ECO:0000256" key="4">
    <source>
        <dbReference type="ARBA" id="ARBA00022729"/>
    </source>
</evidence>
<comment type="subcellular location">
    <subcellularLocation>
        <location evidence="1">Secreted</location>
        <location evidence="1">Cell wall</location>
        <topology evidence="1">Peptidoglycan-anchor</topology>
    </subcellularLocation>
</comment>
<feature type="domain" description="Gram-positive cocci surface proteins LPxTG" evidence="8">
    <location>
        <begin position="147"/>
        <end position="181"/>
    </location>
</feature>
<keyword evidence="6" id="KW-1133">Transmembrane helix</keyword>
<keyword evidence="6" id="KW-0812">Transmembrane</keyword>
<accession>A0A395GBB4</accession>
<evidence type="ECO:0000256" key="7">
    <source>
        <dbReference type="SAM" id="SignalP"/>
    </source>
</evidence>
<keyword evidence="3" id="KW-0964">Secreted</keyword>
<reference evidence="9 10" key="1">
    <citation type="journal article" date="2018" name="Front. Microbiol.">
        <title>Description and Comparative Genomics of Macrococcus caseolyticus subsp. hominis subsp. nov., Macrococcus goetzii sp. nov., Macrococcus epidermidis sp. nov., and Macrococcus bohemicus sp. nov., Novel Macrococci From Human Clinical Material With Virulence Potential and Suspected Uptake of Foreign DNA by Natural Transformation.</title>
        <authorList>
            <person name="Maslanova I."/>
            <person name="Wertheimer Z."/>
            <person name="Sedlacek I."/>
            <person name="Svec P."/>
            <person name="Indrakova A."/>
            <person name="Kovarovic V."/>
            <person name="Schumann P."/>
            <person name="Sproer C."/>
            <person name="Kralova S."/>
            <person name="Sedo O."/>
            <person name="Kristofova L."/>
            <person name="Vrbovska V."/>
            <person name="Fuzik T."/>
            <person name="Petras P."/>
            <person name="Zdrahal Z."/>
            <person name="Ruzickova V."/>
            <person name="Doskar J."/>
            <person name="Pantucek R."/>
        </authorList>
    </citation>
    <scope>NUCLEOTIDE SEQUENCE [LARGE SCALE GENOMIC DNA]</scope>
    <source>
        <strain evidence="9 10">CCM 4927</strain>
    </source>
</reference>
<dbReference type="Proteomes" id="UP000229523">
    <property type="component" value="Unassembled WGS sequence"/>
</dbReference>
<evidence type="ECO:0000256" key="5">
    <source>
        <dbReference type="ARBA" id="ARBA00023088"/>
    </source>
</evidence>
<evidence type="ECO:0000313" key="10">
    <source>
        <dbReference type="Proteomes" id="UP000229523"/>
    </source>
</evidence>
<sequence length="181" mass="20369">MSKKVNHVIASVALLGVLVSGQGVAQAATSTSEQQPAMNEMSKSLDKDMMQDDMKKDDMMQDDMKKDGMMQDDMKKDGMKKDDMMQDDMKKDGMMQDDMKKDGMMQDDMKKDDMMQDDMKKDGMMQNGMMKDDMKKDGMMKSEMKMLPDTGEENHTNIILTAGMLILGAALSILGFKRKNA</sequence>
<dbReference type="RefSeq" id="WP_099579403.1">
    <property type="nucleotide sequence ID" value="NZ_MJBI02000002.1"/>
</dbReference>
<evidence type="ECO:0000313" key="9">
    <source>
        <dbReference type="EMBL" id="RAI81098.1"/>
    </source>
</evidence>
<gene>
    <name evidence="9" type="ORF">BFS35_005900</name>
</gene>
<evidence type="ECO:0000259" key="8">
    <source>
        <dbReference type="PROSITE" id="PS50847"/>
    </source>
</evidence>
<keyword evidence="4 7" id="KW-0732">Signal</keyword>
<evidence type="ECO:0000256" key="1">
    <source>
        <dbReference type="ARBA" id="ARBA00004168"/>
    </source>
</evidence>
<proteinExistence type="predicted"/>
<dbReference type="Pfam" id="PF00746">
    <property type="entry name" value="Gram_pos_anchor"/>
    <property type="match status" value="1"/>
</dbReference>
<evidence type="ECO:0000256" key="3">
    <source>
        <dbReference type="ARBA" id="ARBA00022525"/>
    </source>
</evidence>
<evidence type="ECO:0000256" key="2">
    <source>
        <dbReference type="ARBA" id="ARBA00022512"/>
    </source>
</evidence>
<organism evidence="9 10">
    <name type="scientific">Macrococcoides goetzii</name>
    <dbReference type="NCBI Taxonomy" id="1891097"/>
    <lineage>
        <taxon>Bacteria</taxon>
        <taxon>Bacillati</taxon>
        <taxon>Bacillota</taxon>
        <taxon>Bacilli</taxon>
        <taxon>Bacillales</taxon>
        <taxon>Staphylococcaceae</taxon>
        <taxon>Macrococcoides</taxon>
    </lineage>
</organism>
<feature type="signal peptide" evidence="7">
    <location>
        <begin position="1"/>
        <end position="25"/>
    </location>
</feature>
<feature type="transmembrane region" description="Helical" evidence="6">
    <location>
        <begin position="158"/>
        <end position="176"/>
    </location>
</feature>
<dbReference type="EMBL" id="MJBI02000002">
    <property type="protein sequence ID" value="RAI81098.1"/>
    <property type="molecule type" value="Genomic_DNA"/>
</dbReference>
<keyword evidence="6" id="KW-0472">Membrane</keyword>
<dbReference type="NCBIfam" id="TIGR01167">
    <property type="entry name" value="LPXTG_anchor"/>
    <property type="match status" value="1"/>
</dbReference>